<sequence length="183" mass="20872">MKRLMVVCLLGFFVMLTGSSLAVSKEYLFPPSSYKAPCDTSKTTVCTIEIWLAHKHKKQKKELRGFLKARAIKVLNHTIQFWRPKGGHPPTNIAIGSAVSAEDARMVIDFALKYNDRIDLLVLRPLNPPNYAAVATSAWDEMSQIPIKPEDLERLRDPKLTTEEFHSLYYELTNEGTVQNKFY</sequence>
<name>A0A382B969_9ZZZZ</name>
<organism evidence="1">
    <name type="scientific">marine metagenome</name>
    <dbReference type="NCBI Taxonomy" id="408172"/>
    <lineage>
        <taxon>unclassified sequences</taxon>
        <taxon>metagenomes</taxon>
        <taxon>ecological metagenomes</taxon>
    </lineage>
</organism>
<evidence type="ECO:0000313" key="1">
    <source>
        <dbReference type="EMBL" id="SVB09777.1"/>
    </source>
</evidence>
<proteinExistence type="predicted"/>
<gene>
    <name evidence="1" type="ORF">METZ01_LOCUS162631</name>
</gene>
<dbReference type="AlphaFoldDB" id="A0A382B969"/>
<accession>A0A382B969</accession>
<reference evidence="1" key="1">
    <citation type="submission" date="2018-05" db="EMBL/GenBank/DDBJ databases">
        <authorList>
            <person name="Lanie J.A."/>
            <person name="Ng W.-L."/>
            <person name="Kazmierczak K.M."/>
            <person name="Andrzejewski T.M."/>
            <person name="Davidsen T.M."/>
            <person name="Wayne K.J."/>
            <person name="Tettelin H."/>
            <person name="Glass J.I."/>
            <person name="Rusch D."/>
            <person name="Podicherti R."/>
            <person name="Tsui H.-C.T."/>
            <person name="Winkler M.E."/>
        </authorList>
    </citation>
    <scope>NUCLEOTIDE SEQUENCE</scope>
</reference>
<protein>
    <submittedName>
        <fullName evidence="1">Uncharacterized protein</fullName>
    </submittedName>
</protein>
<dbReference type="EMBL" id="UINC01028570">
    <property type="protein sequence ID" value="SVB09777.1"/>
    <property type="molecule type" value="Genomic_DNA"/>
</dbReference>